<dbReference type="InterPro" id="IPR010402">
    <property type="entry name" value="CCT_domain"/>
</dbReference>
<evidence type="ECO:0000256" key="1">
    <source>
        <dbReference type="ARBA" id="ARBA00004123"/>
    </source>
</evidence>
<reference evidence="5" key="1">
    <citation type="submission" date="2021-01" db="EMBL/GenBank/DDBJ databases">
        <authorList>
            <person name="Corre E."/>
            <person name="Pelletier E."/>
            <person name="Niang G."/>
            <person name="Scheremetjew M."/>
            <person name="Finn R."/>
            <person name="Kale V."/>
            <person name="Holt S."/>
            <person name="Cochrane G."/>
            <person name="Meng A."/>
            <person name="Brown T."/>
            <person name="Cohen L."/>
        </authorList>
    </citation>
    <scope>NUCLEOTIDE SEQUENCE</scope>
    <source>
        <strain evidence="5">CCMP1452</strain>
    </source>
</reference>
<sequence>MAVFTLTSSLSSSTSTTATSTTTPCMNRLDAAQALLGVSPTTRSLPSVPRSNRFDASALDALASLASSALNLPNNQFGGRQRNAMMVSSSSFSLSSPYSSSDEDSMPPPPPRLLHNPRKGRLRSASNPEGMEKWDSFYAANRSSRLHFVLPNSILEEELTSAREACHQAAATTYPQDAPSCQNIYPPPSPMILGTSPTTVVFSSLPMMTTKKKDKNSMEATTAPNTPEDESGLQPEELLRRARSRLLEDLSTEAGLQKGVLPLPHSLAKYSDIYNKNGRIGIYTPCERGAIIARFNEKRSRRVWNKKIRYNCRKSLADRRMRVKGRFVKRCVEQEATSTSTHHSKTTTPLSTVQEEEEVDTDMPDINDLEANFQPTDDQPFRRPRRYTIT</sequence>
<dbReference type="PANTHER" id="PTHR31319">
    <property type="entry name" value="ZINC FINGER PROTEIN CONSTANS-LIKE 4"/>
    <property type="match status" value="1"/>
</dbReference>
<dbReference type="PANTHER" id="PTHR31319:SF77">
    <property type="entry name" value="ZINC FINGER PROTEIN CONSTANS-LIKE 4"/>
    <property type="match status" value="1"/>
</dbReference>
<feature type="region of interest" description="Disordered" evidence="3">
    <location>
        <begin position="333"/>
        <end position="390"/>
    </location>
</feature>
<protein>
    <recommendedName>
        <fullName evidence="4">CCT domain-containing protein</fullName>
    </recommendedName>
</protein>
<dbReference type="GO" id="GO:0005634">
    <property type="term" value="C:nucleus"/>
    <property type="evidence" value="ECO:0007669"/>
    <property type="project" value="UniProtKB-SubCell"/>
</dbReference>
<proteinExistence type="predicted"/>
<name>A0A7S2WG87_9STRA</name>
<dbReference type="AlphaFoldDB" id="A0A7S2WG87"/>
<organism evidence="5">
    <name type="scientific">Eucampia antarctica</name>
    <dbReference type="NCBI Taxonomy" id="49252"/>
    <lineage>
        <taxon>Eukaryota</taxon>
        <taxon>Sar</taxon>
        <taxon>Stramenopiles</taxon>
        <taxon>Ochrophyta</taxon>
        <taxon>Bacillariophyta</taxon>
        <taxon>Mediophyceae</taxon>
        <taxon>Biddulphiophycidae</taxon>
        <taxon>Hemiaulales</taxon>
        <taxon>Hemiaulaceae</taxon>
        <taxon>Eucampia</taxon>
    </lineage>
</organism>
<accession>A0A7S2WG87</accession>
<feature type="region of interest" description="Disordered" evidence="3">
    <location>
        <begin position="96"/>
        <end position="128"/>
    </location>
</feature>
<feature type="region of interest" description="Disordered" evidence="3">
    <location>
        <begin position="210"/>
        <end position="235"/>
    </location>
</feature>
<keyword evidence="2" id="KW-0539">Nucleus</keyword>
<feature type="compositionally biased region" description="Low complexity" evidence="3">
    <location>
        <begin position="337"/>
        <end position="352"/>
    </location>
</feature>
<evidence type="ECO:0000256" key="3">
    <source>
        <dbReference type="SAM" id="MobiDB-lite"/>
    </source>
</evidence>
<gene>
    <name evidence="5" type="ORF">EANT1437_LOCUS11034</name>
</gene>
<evidence type="ECO:0000313" key="5">
    <source>
        <dbReference type="EMBL" id="CAD9686101.1"/>
    </source>
</evidence>
<feature type="region of interest" description="Disordered" evidence="3">
    <location>
        <begin position="1"/>
        <end position="24"/>
    </location>
</feature>
<comment type="subcellular location">
    <subcellularLocation>
        <location evidence="1">Nucleus</location>
    </subcellularLocation>
</comment>
<feature type="compositionally biased region" description="Low complexity" evidence="3">
    <location>
        <begin position="1"/>
        <end position="23"/>
    </location>
</feature>
<evidence type="ECO:0000259" key="4">
    <source>
        <dbReference type="PROSITE" id="PS51017"/>
    </source>
</evidence>
<evidence type="ECO:0000256" key="2">
    <source>
        <dbReference type="ARBA" id="ARBA00023242"/>
    </source>
</evidence>
<dbReference type="InterPro" id="IPR045281">
    <property type="entry name" value="CONSTANS-like"/>
</dbReference>
<feature type="domain" description="CCT" evidence="4">
    <location>
        <begin position="288"/>
        <end position="330"/>
    </location>
</feature>
<dbReference type="Pfam" id="PF06203">
    <property type="entry name" value="CCT"/>
    <property type="match status" value="1"/>
</dbReference>
<dbReference type="PROSITE" id="PS51017">
    <property type="entry name" value="CCT"/>
    <property type="match status" value="1"/>
</dbReference>
<dbReference type="EMBL" id="HBHI01021515">
    <property type="protein sequence ID" value="CAD9686101.1"/>
    <property type="molecule type" value="Transcribed_RNA"/>
</dbReference>
<feature type="compositionally biased region" description="Acidic residues" evidence="3">
    <location>
        <begin position="354"/>
        <end position="368"/>
    </location>
</feature>